<dbReference type="InterPro" id="IPR025877">
    <property type="entry name" value="MobA-like_NTP_Trfase"/>
</dbReference>
<sequence>MARNGLCGAILAAGHGTITPGKSKLLEPLNNGCTIIEAIVHLLDQRIDISRLAVVINHVYGDSLQGIIDKSFPSVTYAHQPERRGTADAARLSVEALRQEYANEQFNTILILYGDMPLWRPESLALLIDGHRRHGATISMFSINISNLNGGETASKFGRILRDAKGQIIGVKEPQQMTPEDVQLWSRCRRTNPSAWVLDINWLMQNVIFLEPHDKKDGFPSEIWLPDLVKIAVSKNRYIWELELADPREALGVNTEYDLLIAQALFQKMHCQR</sequence>
<comment type="caution">
    <text evidence="10">The sequence shown here is derived from an EMBL/GenBank/DDBJ whole genome shotgun (WGS) entry which is preliminary data.</text>
</comment>
<evidence type="ECO:0000313" key="10">
    <source>
        <dbReference type="EMBL" id="OGF19085.1"/>
    </source>
</evidence>
<comment type="catalytic activity">
    <reaction evidence="7">
        <text>N-acetyl-alpha-D-glucosamine 1-phosphate + UTP + H(+) = UDP-N-acetyl-alpha-D-glucosamine + diphosphate</text>
        <dbReference type="Rhea" id="RHEA:13509"/>
        <dbReference type="ChEBI" id="CHEBI:15378"/>
        <dbReference type="ChEBI" id="CHEBI:33019"/>
        <dbReference type="ChEBI" id="CHEBI:46398"/>
        <dbReference type="ChEBI" id="CHEBI:57705"/>
        <dbReference type="ChEBI" id="CHEBI:57776"/>
        <dbReference type="EC" id="2.7.7.23"/>
    </reaction>
</comment>
<comment type="similarity">
    <text evidence="2">In the N-terminal section; belongs to the N-acetylglucosamine-1-phosphate uridyltransferase family.</text>
</comment>
<dbReference type="Gene3D" id="3.90.550.10">
    <property type="entry name" value="Spore Coat Polysaccharide Biosynthesis Protein SpsA, Chain A"/>
    <property type="match status" value="1"/>
</dbReference>
<evidence type="ECO:0000259" key="9">
    <source>
        <dbReference type="Pfam" id="PF12804"/>
    </source>
</evidence>
<evidence type="ECO:0000256" key="3">
    <source>
        <dbReference type="ARBA" id="ARBA00022679"/>
    </source>
</evidence>
<evidence type="ECO:0000256" key="4">
    <source>
        <dbReference type="ARBA" id="ARBA00022695"/>
    </source>
</evidence>
<proteinExistence type="inferred from homology"/>
<accession>A0A1F5RXF1</accession>
<dbReference type="Pfam" id="PF12804">
    <property type="entry name" value="NTP_transf_3"/>
    <property type="match status" value="1"/>
</dbReference>
<comment type="function">
    <text evidence="8">Catalyzes the last two sequential reactions in the de novo biosynthetic pathway for UDP-N-acetylglucosamine (UDP-GlcNAc). The C-terminal domain catalyzes the transfer of acetyl group from acetyl coenzyme A to glucosamine-1-phosphate (GlcN-1-P) to produce N-acetylglucosamine-1-phosphate (GlcNAc-1-P), which is converted into UDP-GlcNAc by the transfer of uridine 5-monophosphate (from uridine 5-triphosphate), a reaction catalyzed by the N-terminal domain.</text>
</comment>
<keyword evidence="3" id="KW-0808">Transferase</keyword>
<evidence type="ECO:0000256" key="1">
    <source>
        <dbReference type="ARBA" id="ARBA00007707"/>
    </source>
</evidence>
<keyword evidence="4" id="KW-0548">Nucleotidyltransferase</keyword>
<evidence type="ECO:0000256" key="7">
    <source>
        <dbReference type="ARBA" id="ARBA00048493"/>
    </source>
</evidence>
<dbReference type="Proteomes" id="UP000177878">
    <property type="component" value="Unassembled WGS sequence"/>
</dbReference>
<dbReference type="GO" id="GO:0003977">
    <property type="term" value="F:UDP-N-acetylglucosamine diphosphorylase activity"/>
    <property type="evidence" value="ECO:0007669"/>
    <property type="project" value="UniProtKB-EC"/>
</dbReference>
<organism evidence="10 11">
    <name type="scientific">Candidatus Falkowbacteria bacterium RIFCSPLOWO2_02_FULL_45_15</name>
    <dbReference type="NCBI Taxonomy" id="1797988"/>
    <lineage>
        <taxon>Bacteria</taxon>
        <taxon>Candidatus Falkowiibacteriota</taxon>
    </lineage>
</organism>
<evidence type="ECO:0000256" key="8">
    <source>
        <dbReference type="ARBA" id="ARBA00049628"/>
    </source>
</evidence>
<protein>
    <recommendedName>
        <fullName evidence="9">MobA-like NTP transferase domain-containing protein</fullName>
    </recommendedName>
</protein>
<dbReference type="EMBL" id="MFFV01000039">
    <property type="protein sequence ID" value="OGF19085.1"/>
    <property type="molecule type" value="Genomic_DNA"/>
</dbReference>
<reference evidence="10 11" key="1">
    <citation type="journal article" date="2016" name="Nat. Commun.">
        <title>Thousands of microbial genomes shed light on interconnected biogeochemical processes in an aquifer system.</title>
        <authorList>
            <person name="Anantharaman K."/>
            <person name="Brown C.T."/>
            <person name="Hug L.A."/>
            <person name="Sharon I."/>
            <person name="Castelle C.J."/>
            <person name="Probst A.J."/>
            <person name="Thomas B.C."/>
            <person name="Singh A."/>
            <person name="Wilkins M.J."/>
            <person name="Karaoz U."/>
            <person name="Brodie E.L."/>
            <person name="Williams K.H."/>
            <person name="Hubbard S.S."/>
            <person name="Banfield J.F."/>
        </authorList>
    </citation>
    <scope>NUCLEOTIDE SEQUENCE [LARGE SCALE GENOMIC DNA]</scope>
</reference>
<evidence type="ECO:0000256" key="5">
    <source>
        <dbReference type="ARBA" id="ARBA00023315"/>
    </source>
</evidence>
<evidence type="ECO:0000256" key="2">
    <source>
        <dbReference type="ARBA" id="ARBA00007947"/>
    </source>
</evidence>
<keyword evidence="5" id="KW-0012">Acyltransferase</keyword>
<evidence type="ECO:0000256" key="6">
    <source>
        <dbReference type="ARBA" id="ARBA00048247"/>
    </source>
</evidence>
<dbReference type="GO" id="GO:0019134">
    <property type="term" value="F:glucosamine-1-phosphate N-acetyltransferase activity"/>
    <property type="evidence" value="ECO:0007669"/>
    <property type="project" value="UniProtKB-EC"/>
</dbReference>
<dbReference type="AlphaFoldDB" id="A0A1F5RXF1"/>
<dbReference type="PANTHER" id="PTHR43584:SF3">
    <property type="entry name" value="BIFUNCTIONAL PROTEIN GLMU"/>
    <property type="match status" value="1"/>
</dbReference>
<comment type="catalytic activity">
    <reaction evidence="6">
        <text>alpha-D-glucosamine 1-phosphate + acetyl-CoA = N-acetyl-alpha-D-glucosamine 1-phosphate + CoA + H(+)</text>
        <dbReference type="Rhea" id="RHEA:13725"/>
        <dbReference type="ChEBI" id="CHEBI:15378"/>
        <dbReference type="ChEBI" id="CHEBI:57287"/>
        <dbReference type="ChEBI" id="CHEBI:57288"/>
        <dbReference type="ChEBI" id="CHEBI:57776"/>
        <dbReference type="ChEBI" id="CHEBI:58516"/>
        <dbReference type="EC" id="2.3.1.157"/>
    </reaction>
</comment>
<name>A0A1F5RXF1_9BACT</name>
<dbReference type="InterPro" id="IPR029044">
    <property type="entry name" value="Nucleotide-diphossugar_trans"/>
</dbReference>
<dbReference type="PANTHER" id="PTHR43584">
    <property type="entry name" value="NUCLEOTIDYL TRANSFERASE"/>
    <property type="match status" value="1"/>
</dbReference>
<gene>
    <name evidence="10" type="ORF">A3I35_02415</name>
</gene>
<evidence type="ECO:0000313" key="11">
    <source>
        <dbReference type="Proteomes" id="UP000177878"/>
    </source>
</evidence>
<dbReference type="STRING" id="1797988.A3I35_02415"/>
<comment type="similarity">
    <text evidence="1">In the C-terminal section; belongs to the transferase hexapeptide repeat family.</text>
</comment>
<dbReference type="SUPFAM" id="SSF53448">
    <property type="entry name" value="Nucleotide-diphospho-sugar transferases"/>
    <property type="match status" value="1"/>
</dbReference>
<dbReference type="InterPro" id="IPR050065">
    <property type="entry name" value="GlmU-like"/>
</dbReference>
<feature type="domain" description="MobA-like NTP transferase" evidence="9">
    <location>
        <begin position="8"/>
        <end position="141"/>
    </location>
</feature>